<comment type="caution">
    <text evidence="2">The sequence shown here is derived from an EMBL/GenBank/DDBJ whole genome shotgun (WGS) entry which is preliminary data.</text>
</comment>
<protein>
    <submittedName>
        <fullName evidence="2">Uncharacterized protein</fullName>
    </submittedName>
</protein>
<keyword evidence="3" id="KW-1185">Reference proteome</keyword>
<evidence type="ECO:0000313" key="2">
    <source>
        <dbReference type="EMBL" id="MFB9203442.1"/>
    </source>
</evidence>
<feature type="compositionally biased region" description="Basic and acidic residues" evidence="1">
    <location>
        <begin position="24"/>
        <end position="37"/>
    </location>
</feature>
<dbReference type="Proteomes" id="UP001589647">
    <property type="component" value="Unassembled WGS sequence"/>
</dbReference>
<evidence type="ECO:0000256" key="1">
    <source>
        <dbReference type="SAM" id="MobiDB-lite"/>
    </source>
</evidence>
<accession>A0ABV5IFX2</accession>
<sequence length="48" mass="5211">MDERPDLTGARGARGKGQAYELPGDERDARRPAEGVARRRGFATPADL</sequence>
<gene>
    <name evidence="2" type="ORF">ACFFV7_19790</name>
</gene>
<proteinExistence type="predicted"/>
<name>A0ABV5IFX2_9ACTN</name>
<reference evidence="2 3" key="1">
    <citation type="submission" date="2024-09" db="EMBL/GenBank/DDBJ databases">
        <authorList>
            <person name="Sun Q."/>
            <person name="Mori K."/>
        </authorList>
    </citation>
    <scope>NUCLEOTIDE SEQUENCE [LARGE SCALE GENOMIC DNA]</scope>
    <source>
        <strain evidence="2 3">CCM 3426</strain>
    </source>
</reference>
<organism evidence="2 3">
    <name type="scientific">Nonomuraea spiralis</name>
    <dbReference type="NCBI Taxonomy" id="46182"/>
    <lineage>
        <taxon>Bacteria</taxon>
        <taxon>Bacillati</taxon>
        <taxon>Actinomycetota</taxon>
        <taxon>Actinomycetes</taxon>
        <taxon>Streptosporangiales</taxon>
        <taxon>Streptosporangiaceae</taxon>
        <taxon>Nonomuraea</taxon>
    </lineage>
</organism>
<dbReference type="EMBL" id="JBHMEI010000014">
    <property type="protein sequence ID" value="MFB9203442.1"/>
    <property type="molecule type" value="Genomic_DNA"/>
</dbReference>
<evidence type="ECO:0000313" key="3">
    <source>
        <dbReference type="Proteomes" id="UP001589647"/>
    </source>
</evidence>
<dbReference type="RefSeq" id="WP_189653500.1">
    <property type="nucleotide sequence ID" value="NZ_BMRC01000042.1"/>
</dbReference>
<feature type="region of interest" description="Disordered" evidence="1">
    <location>
        <begin position="1"/>
        <end position="48"/>
    </location>
</feature>